<comment type="cofactor">
    <cofactor evidence="1">
        <name>[4Fe-4S] cluster</name>
        <dbReference type="ChEBI" id="CHEBI:49883"/>
    </cofactor>
</comment>
<dbReference type="EMBL" id="JAJEQM010000029">
    <property type="protein sequence ID" value="MCC2211829.1"/>
    <property type="molecule type" value="Genomic_DNA"/>
</dbReference>
<dbReference type="InterPro" id="IPR023885">
    <property type="entry name" value="4Fe4S-binding_SPASM_dom"/>
</dbReference>
<gene>
    <name evidence="3" type="ORF">LKE05_13670</name>
</gene>
<evidence type="ECO:0000259" key="2">
    <source>
        <dbReference type="Pfam" id="PF13186"/>
    </source>
</evidence>
<dbReference type="GO" id="GO:0016491">
    <property type="term" value="F:oxidoreductase activity"/>
    <property type="evidence" value="ECO:0007669"/>
    <property type="project" value="InterPro"/>
</dbReference>
<dbReference type="SUPFAM" id="SSF102114">
    <property type="entry name" value="Radical SAM enzymes"/>
    <property type="match status" value="1"/>
</dbReference>
<organism evidence="3 4">
    <name type="scientific">Hominilimicola fabiformis</name>
    <dbReference type="NCBI Taxonomy" id="2885356"/>
    <lineage>
        <taxon>Bacteria</taxon>
        <taxon>Bacillati</taxon>
        <taxon>Bacillota</taxon>
        <taxon>Clostridia</taxon>
        <taxon>Eubacteriales</taxon>
        <taxon>Oscillospiraceae</taxon>
        <taxon>Hominilimicola</taxon>
    </lineage>
</organism>
<protein>
    <submittedName>
        <fullName evidence="3">Radical SAM protein</fullName>
    </submittedName>
</protein>
<dbReference type="AlphaFoldDB" id="A0AAE3E159"/>
<name>A0AAE3E159_9FIRM</name>
<accession>A0AAE3E159</accession>
<sequence length="299" mass="35095">MKIQKKMMLDFLTAYIINTMQTNGTLITQETAEFIKKYGFGIGLSFDGPFNDQTRGKTDYTLNAYDLLKQIDKRHGTISVIGAHNIHNLIDIYKYFNEKNISFKFSPMFDSGEAKNHCELLLTDPAEYADKICELFDYWMNDVDGNIEVRPFASYVSSYFTHHMRSCTKGNCMYHMASIYHDGKVYPCGRSYPEEYCLGNISEVKDIRNLFKEKVYQQIVNKRYIRENECRRQCNIFSYCNAGCNNDCILSGDITKPNMFQCISHQIILKHIHKRVKEVIETKRTINNYMMRIIKRYSR</sequence>
<evidence type="ECO:0000256" key="1">
    <source>
        <dbReference type="ARBA" id="ARBA00001966"/>
    </source>
</evidence>
<dbReference type="InterPro" id="IPR023867">
    <property type="entry name" value="Sulphatase_maturase_rSAM"/>
</dbReference>
<dbReference type="PANTHER" id="PTHR43273">
    <property type="entry name" value="ANAEROBIC SULFATASE-MATURATING ENZYME HOMOLOG ASLB-RELATED"/>
    <property type="match status" value="1"/>
</dbReference>
<dbReference type="NCBIfam" id="TIGR04085">
    <property type="entry name" value="rSAM_more_4Fe4S"/>
    <property type="match status" value="1"/>
</dbReference>
<proteinExistence type="predicted"/>
<dbReference type="Proteomes" id="UP001198242">
    <property type="component" value="Unassembled WGS sequence"/>
</dbReference>
<comment type="caution">
    <text evidence="3">The sequence shown here is derived from an EMBL/GenBank/DDBJ whole genome shotgun (WGS) entry which is preliminary data.</text>
</comment>
<dbReference type="Gene3D" id="3.20.20.70">
    <property type="entry name" value="Aldolase class I"/>
    <property type="match status" value="1"/>
</dbReference>
<dbReference type="Pfam" id="PF13186">
    <property type="entry name" value="SPASM"/>
    <property type="match status" value="1"/>
</dbReference>
<reference evidence="3 4" key="1">
    <citation type="submission" date="2021-10" db="EMBL/GenBank/DDBJ databases">
        <title>Anaerobic single-cell dispensing facilitates the cultivation of human gut bacteria.</title>
        <authorList>
            <person name="Afrizal A."/>
        </authorList>
    </citation>
    <scope>NUCLEOTIDE SEQUENCE [LARGE SCALE GENOMIC DNA]</scope>
    <source>
        <strain evidence="3 4">CLA-AA-H232</strain>
    </source>
</reference>
<feature type="domain" description="4Fe4S-binding SPASM" evidence="2">
    <location>
        <begin position="173"/>
        <end position="235"/>
    </location>
</feature>
<dbReference type="InterPro" id="IPR013785">
    <property type="entry name" value="Aldolase_TIM"/>
</dbReference>
<evidence type="ECO:0000313" key="4">
    <source>
        <dbReference type="Proteomes" id="UP001198242"/>
    </source>
</evidence>
<keyword evidence="4" id="KW-1185">Reference proteome</keyword>
<evidence type="ECO:0000313" key="3">
    <source>
        <dbReference type="EMBL" id="MCC2211829.1"/>
    </source>
</evidence>
<dbReference type="PANTHER" id="PTHR43273:SF3">
    <property type="entry name" value="ANAEROBIC SULFATASE-MATURATING ENZYME HOMOLOG ASLB-RELATED"/>
    <property type="match status" value="1"/>
</dbReference>
<dbReference type="RefSeq" id="WP_308457204.1">
    <property type="nucleotide sequence ID" value="NZ_JAJEQM010000029.1"/>
</dbReference>
<dbReference type="InterPro" id="IPR058240">
    <property type="entry name" value="rSAM_sf"/>
</dbReference>